<sequence>GDPALPVFDDEFTFHDDGEVGVDELLMAQAEAETLEVPDADACSMHDVEDDVGEAHEGQYAFNQLMASHIIAATVGEAPSAGAAAAFLKSLSPKALDSMAKALCAKVVSFLRVKDRMVYSRLSLLLSTLYLVLLVISHQWKNFMTESPSLPPWS</sequence>
<dbReference type="EMBL" id="CAUYUJ010021548">
    <property type="protein sequence ID" value="CAK0905357.1"/>
    <property type="molecule type" value="Genomic_DNA"/>
</dbReference>
<keyword evidence="1" id="KW-1133">Transmembrane helix</keyword>
<feature type="transmembrane region" description="Helical" evidence="1">
    <location>
        <begin position="122"/>
        <end position="140"/>
    </location>
</feature>
<feature type="non-terminal residue" evidence="2">
    <location>
        <position position="154"/>
    </location>
</feature>
<keyword evidence="1" id="KW-0472">Membrane</keyword>
<feature type="non-terminal residue" evidence="2">
    <location>
        <position position="1"/>
    </location>
</feature>
<organism evidence="2 3">
    <name type="scientific">Prorocentrum cordatum</name>
    <dbReference type="NCBI Taxonomy" id="2364126"/>
    <lineage>
        <taxon>Eukaryota</taxon>
        <taxon>Sar</taxon>
        <taxon>Alveolata</taxon>
        <taxon>Dinophyceae</taxon>
        <taxon>Prorocentrales</taxon>
        <taxon>Prorocentraceae</taxon>
        <taxon>Prorocentrum</taxon>
    </lineage>
</organism>
<accession>A0ABN9XYZ8</accession>
<keyword evidence="1" id="KW-0812">Transmembrane</keyword>
<reference evidence="2" key="1">
    <citation type="submission" date="2023-10" db="EMBL/GenBank/DDBJ databases">
        <authorList>
            <person name="Chen Y."/>
            <person name="Shah S."/>
            <person name="Dougan E. K."/>
            <person name="Thang M."/>
            <person name="Chan C."/>
        </authorList>
    </citation>
    <scope>NUCLEOTIDE SEQUENCE [LARGE SCALE GENOMIC DNA]</scope>
</reference>
<name>A0ABN9XYZ8_9DINO</name>
<protein>
    <submittedName>
        <fullName evidence="2">Uncharacterized protein</fullName>
    </submittedName>
</protein>
<gene>
    <name evidence="2" type="ORF">PCOR1329_LOCUS81092</name>
</gene>
<proteinExistence type="predicted"/>
<keyword evidence="3" id="KW-1185">Reference proteome</keyword>
<dbReference type="Proteomes" id="UP001189429">
    <property type="component" value="Unassembled WGS sequence"/>
</dbReference>
<comment type="caution">
    <text evidence="2">The sequence shown here is derived from an EMBL/GenBank/DDBJ whole genome shotgun (WGS) entry which is preliminary data.</text>
</comment>
<evidence type="ECO:0000313" key="3">
    <source>
        <dbReference type="Proteomes" id="UP001189429"/>
    </source>
</evidence>
<evidence type="ECO:0000313" key="2">
    <source>
        <dbReference type="EMBL" id="CAK0905357.1"/>
    </source>
</evidence>
<evidence type="ECO:0000256" key="1">
    <source>
        <dbReference type="SAM" id="Phobius"/>
    </source>
</evidence>